<reference evidence="2" key="1">
    <citation type="submission" date="2022-11" db="UniProtKB">
        <authorList>
            <consortium name="WormBaseParasite"/>
        </authorList>
    </citation>
    <scope>IDENTIFICATION</scope>
</reference>
<accession>A0A914Z0K6</accession>
<dbReference type="AlphaFoldDB" id="A0A914Z0K6"/>
<dbReference type="Proteomes" id="UP000887577">
    <property type="component" value="Unplaced"/>
</dbReference>
<keyword evidence="1" id="KW-1185">Reference proteome</keyword>
<protein>
    <submittedName>
        <fullName evidence="2">Uncharacterized protein</fullName>
    </submittedName>
</protein>
<proteinExistence type="predicted"/>
<organism evidence="1 2">
    <name type="scientific">Panagrolaimus superbus</name>
    <dbReference type="NCBI Taxonomy" id="310955"/>
    <lineage>
        <taxon>Eukaryota</taxon>
        <taxon>Metazoa</taxon>
        <taxon>Ecdysozoa</taxon>
        <taxon>Nematoda</taxon>
        <taxon>Chromadorea</taxon>
        <taxon>Rhabditida</taxon>
        <taxon>Tylenchina</taxon>
        <taxon>Panagrolaimomorpha</taxon>
        <taxon>Panagrolaimoidea</taxon>
        <taxon>Panagrolaimidae</taxon>
        <taxon>Panagrolaimus</taxon>
    </lineage>
</organism>
<evidence type="ECO:0000313" key="2">
    <source>
        <dbReference type="WBParaSite" id="PSU_v2.g3802.t1"/>
    </source>
</evidence>
<evidence type="ECO:0000313" key="1">
    <source>
        <dbReference type="Proteomes" id="UP000887577"/>
    </source>
</evidence>
<sequence>MLVTTSALLYKWAEHRAMKQGAAVDDNFNLLDAVKTEIDQMLPNFKFSEMSFEFLTNFVVEKGFVLSPMEMLQFFLNRKQQYHRKVSLQQTYELAEKQALKKQEMFLEENFNLRDEINALLVDVIPRVKFSLIDQTFLTDFVGK</sequence>
<name>A0A914Z0K6_9BILA</name>
<dbReference type="WBParaSite" id="PSU_v2.g3802.t1">
    <property type="protein sequence ID" value="PSU_v2.g3802.t1"/>
    <property type="gene ID" value="PSU_v2.g3802"/>
</dbReference>